<dbReference type="STRING" id="1801677.A2365_03270"/>
<sequence length="528" mass="57977">MYGYAWSSSLGWITFNKADLSGCPSVSNCKPKVDIDPASSTYGKLSGWAKVLLPKKYEFHDWPIATFSAPGITDEDEVAQTFTIGAVGDNESFGVASIRIKVRKTSADIPGNLIGSIRNTDNAGRPTGNDICSGSILINSIPRTKLGSEYLDPSVLNWQNDSENGWKWANIPITNGNCQLQPNQRYAIVIKSSEPASDLSWVGDYTCSVSNPSDPWCNPSDPDYSGGRPYYNDNNLGWNVVGSMKDFYFEIMGFPPDYWISLSCSNMGTCGTSNYRVYVDPFTTDVQGTSQLKDWAFNDDFGWFSFNCSNTDTCGTSDYKVVTNLPMTPPNEGPTANGLTVTEGNYCESIAPIFLGWTFSDPDAGDTQGAYQIQVDNSASFNSPEADSGIVSSNSNTYAPSGLSDNTNYHWRIKVWDNRGASSDWISGGSFPTDPRWPRPAFAWSPQNPDMGDLIQFANNTQYCASCDYMWDFGDGHGSDQAEPTHIYSIPQTYIVSLSASSGLRSCSLTANLNARMRLPTWREINPF</sequence>
<protein>
    <recommendedName>
        <fullName evidence="1">PKD domain-containing protein</fullName>
    </recommendedName>
</protein>
<dbReference type="PROSITE" id="PS50093">
    <property type="entry name" value="PKD"/>
    <property type="match status" value="1"/>
</dbReference>
<feature type="domain" description="PKD" evidence="1">
    <location>
        <begin position="469"/>
        <end position="513"/>
    </location>
</feature>
<dbReference type="Gene3D" id="2.60.40.10">
    <property type="entry name" value="Immunoglobulins"/>
    <property type="match status" value="2"/>
</dbReference>
<dbReference type="InterPro" id="IPR035986">
    <property type="entry name" value="PKD_dom_sf"/>
</dbReference>
<dbReference type="SUPFAM" id="SSF49299">
    <property type="entry name" value="PKD domain"/>
    <property type="match status" value="1"/>
</dbReference>
<comment type="caution">
    <text evidence="2">The sequence shown here is derived from an EMBL/GenBank/DDBJ whole genome shotgun (WGS) entry which is preliminary data.</text>
</comment>
<accession>A0A1G2ENU2</accession>
<dbReference type="AlphaFoldDB" id="A0A1G2ENU2"/>
<dbReference type="Pfam" id="PF18911">
    <property type="entry name" value="PKD_4"/>
    <property type="match status" value="1"/>
</dbReference>
<name>A0A1G2ENU2_9BACT</name>
<evidence type="ECO:0000313" key="2">
    <source>
        <dbReference type="EMBL" id="OGZ27465.1"/>
    </source>
</evidence>
<dbReference type="InterPro" id="IPR000601">
    <property type="entry name" value="PKD_dom"/>
</dbReference>
<dbReference type="Pfam" id="PF25788">
    <property type="entry name" value="Ig_Rha78A_N"/>
    <property type="match status" value="1"/>
</dbReference>
<dbReference type="Proteomes" id="UP000177740">
    <property type="component" value="Unassembled WGS sequence"/>
</dbReference>
<dbReference type="EMBL" id="MHMM01000006">
    <property type="protein sequence ID" value="OGZ27465.1"/>
    <property type="molecule type" value="Genomic_DNA"/>
</dbReference>
<dbReference type="CDD" id="cd00146">
    <property type="entry name" value="PKD"/>
    <property type="match status" value="1"/>
</dbReference>
<gene>
    <name evidence="2" type="ORF">A2365_03270</name>
</gene>
<organism evidence="2 3">
    <name type="scientific">Candidatus Nealsonbacteria bacterium RIFOXYB1_FULL_40_15</name>
    <dbReference type="NCBI Taxonomy" id="1801677"/>
    <lineage>
        <taxon>Bacteria</taxon>
        <taxon>Candidatus Nealsoniibacteriota</taxon>
    </lineage>
</organism>
<proteinExistence type="predicted"/>
<dbReference type="InterPro" id="IPR013783">
    <property type="entry name" value="Ig-like_fold"/>
</dbReference>
<evidence type="ECO:0000259" key="1">
    <source>
        <dbReference type="PROSITE" id="PS50093"/>
    </source>
</evidence>
<reference evidence="2 3" key="1">
    <citation type="journal article" date="2016" name="Nat. Commun.">
        <title>Thousands of microbial genomes shed light on interconnected biogeochemical processes in an aquifer system.</title>
        <authorList>
            <person name="Anantharaman K."/>
            <person name="Brown C.T."/>
            <person name="Hug L.A."/>
            <person name="Sharon I."/>
            <person name="Castelle C.J."/>
            <person name="Probst A.J."/>
            <person name="Thomas B.C."/>
            <person name="Singh A."/>
            <person name="Wilkins M.J."/>
            <person name="Karaoz U."/>
            <person name="Brodie E.L."/>
            <person name="Williams K.H."/>
            <person name="Hubbard S.S."/>
            <person name="Banfield J.F."/>
        </authorList>
    </citation>
    <scope>NUCLEOTIDE SEQUENCE [LARGE SCALE GENOMIC DNA]</scope>
</reference>
<evidence type="ECO:0000313" key="3">
    <source>
        <dbReference type="Proteomes" id="UP000177740"/>
    </source>
</evidence>